<dbReference type="SUPFAM" id="SSF53218">
    <property type="entry name" value="Molybdenum cofactor biosynthesis proteins"/>
    <property type="match status" value="1"/>
</dbReference>
<dbReference type="RefSeq" id="WP_071854559.1">
    <property type="nucleotide sequence ID" value="NZ_JBCLRY010000006.1"/>
</dbReference>
<dbReference type="InterPro" id="IPR008136">
    <property type="entry name" value="CinA_C"/>
</dbReference>
<dbReference type="PANTHER" id="PTHR13939">
    <property type="entry name" value="NICOTINAMIDE-NUCLEOTIDE AMIDOHYDROLASE PNCC"/>
    <property type="match status" value="1"/>
</dbReference>
<reference evidence="3 4" key="1">
    <citation type="submission" date="2014-12" db="EMBL/GenBank/DDBJ databases">
        <title>Draft genome sequences of 29 type strains of Enterococci.</title>
        <authorList>
            <person name="Zhong Z."/>
            <person name="Sun Z."/>
            <person name="Liu W."/>
            <person name="Zhang W."/>
            <person name="Zhang H."/>
        </authorList>
    </citation>
    <scope>NUCLEOTIDE SEQUENCE [LARGE SCALE GENOMIC DNA]</scope>
    <source>
        <strain evidence="3 4">DSM 15687</strain>
    </source>
</reference>
<dbReference type="SUPFAM" id="SSF142433">
    <property type="entry name" value="CinA-like"/>
    <property type="match status" value="1"/>
</dbReference>
<dbReference type="Pfam" id="PF02464">
    <property type="entry name" value="CinA"/>
    <property type="match status" value="1"/>
</dbReference>
<dbReference type="HAMAP" id="MF_00226_B">
    <property type="entry name" value="CinA_B"/>
    <property type="match status" value="1"/>
</dbReference>
<accession>A0A1L8WRU1</accession>
<dbReference type="Pfam" id="PF18146">
    <property type="entry name" value="CinA_KH"/>
    <property type="match status" value="1"/>
</dbReference>
<comment type="similarity">
    <text evidence="1">Belongs to the CinA family.</text>
</comment>
<protein>
    <recommendedName>
        <fullName evidence="1">Putative competence-damage inducible protein</fullName>
    </recommendedName>
</protein>
<dbReference type="AlphaFoldDB" id="A0A1L8WRU1"/>
<dbReference type="SMART" id="SM00852">
    <property type="entry name" value="MoCF_biosynth"/>
    <property type="match status" value="1"/>
</dbReference>
<dbReference type="PANTHER" id="PTHR13939:SF0">
    <property type="entry name" value="NMN AMIDOHYDROLASE-LIKE PROTEIN YFAY"/>
    <property type="match status" value="1"/>
</dbReference>
<name>A0A1L8WRU1_9ENTE</name>
<evidence type="ECO:0000313" key="4">
    <source>
        <dbReference type="Proteomes" id="UP000182152"/>
    </source>
</evidence>
<dbReference type="Gene3D" id="3.40.980.10">
    <property type="entry name" value="MoaB/Mog-like domain"/>
    <property type="match status" value="1"/>
</dbReference>
<dbReference type="NCBIfam" id="TIGR00200">
    <property type="entry name" value="cinA_nterm"/>
    <property type="match status" value="1"/>
</dbReference>
<organism evidence="3 4">
    <name type="scientific">Enterococcus ratti</name>
    <dbReference type="NCBI Taxonomy" id="150033"/>
    <lineage>
        <taxon>Bacteria</taxon>
        <taxon>Bacillati</taxon>
        <taxon>Bacillota</taxon>
        <taxon>Bacilli</taxon>
        <taxon>Lactobacillales</taxon>
        <taxon>Enterococcaceae</taxon>
        <taxon>Enterococcus</taxon>
    </lineage>
</organism>
<evidence type="ECO:0000256" key="1">
    <source>
        <dbReference type="HAMAP-Rule" id="MF_00226"/>
    </source>
</evidence>
<evidence type="ECO:0000259" key="2">
    <source>
        <dbReference type="SMART" id="SM00852"/>
    </source>
</evidence>
<dbReference type="NCBIfam" id="TIGR00199">
    <property type="entry name" value="PncC_domain"/>
    <property type="match status" value="1"/>
</dbReference>
<dbReference type="EMBL" id="JXLB01000002">
    <property type="protein sequence ID" value="OJG83735.1"/>
    <property type="molecule type" value="Genomic_DNA"/>
</dbReference>
<dbReference type="InterPro" id="IPR036653">
    <property type="entry name" value="CinA-like_C"/>
</dbReference>
<dbReference type="InterPro" id="IPR001453">
    <property type="entry name" value="MoaB/Mog_dom"/>
</dbReference>
<dbReference type="Pfam" id="PF00994">
    <property type="entry name" value="MoCF_biosynth"/>
    <property type="match status" value="1"/>
</dbReference>
<dbReference type="NCBIfam" id="TIGR00177">
    <property type="entry name" value="molyb_syn"/>
    <property type="match status" value="1"/>
</dbReference>
<sequence length="415" mass="45895">MKSEIIAVGTELLLGQIVNTNAAFLSEQLAGLGIDVYYQTVVGDNPIRLQKSIQLAETRSDLIILCGGLGPTKDDLTKEVIARHLRKALIQNTEGYKKLLAFFETTKRKMTENNLQQSQIIEGGIALPNRTGLALGTFYQTDYHTYLLLPGPPNELQPMFTEQVRPLLKEKFSSEEKIISKVLRFYGIGESQLVTELKELIETQINPTIAPYAKTNEVTLRLTVKTKEAHAGNQALLALEEKVLAKVGEYFYGYGEDNSLVKVVVELLKEKKKTITAAESLTAGAFQAALGDIPGASMVFPGGFITYSLETKADFLNIDRGLLKKHGTVSKECAKQMAVHSRILADTDYGIAFTGVAGPETLENQPAGTVWIAIASRNGEIFSQKYQFTGERFAIRHHAIMQGCDLIRKQLLRKR</sequence>
<dbReference type="Gene3D" id="3.90.950.20">
    <property type="entry name" value="CinA-like"/>
    <property type="match status" value="1"/>
</dbReference>
<proteinExistence type="inferred from homology"/>
<evidence type="ECO:0000313" key="3">
    <source>
        <dbReference type="EMBL" id="OJG83735.1"/>
    </source>
</evidence>
<gene>
    <name evidence="1" type="primary">cinA</name>
    <name evidence="3" type="ORF">RV14_GL000969</name>
</gene>
<dbReference type="InterPro" id="IPR041424">
    <property type="entry name" value="CinA_KH"/>
</dbReference>
<dbReference type="NCBIfam" id="NF001813">
    <property type="entry name" value="PRK00549.1"/>
    <property type="match status" value="1"/>
</dbReference>
<dbReference type="InterPro" id="IPR036425">
    <property type="entry name" value="MoaB/Mog-like_dom_sf"/>
</dbReference>
<dbReference type="Gene3D" id="3.30.70.2860">
    <property type="match status" value="1"/>
</dbReference>
<keyword evidence="4" id="KW-1185">Reference proteome</keyword>
<comment type="caution">
    <text evidence="3">The sequence shown here is derived from an EMBL/GenBank/DDBJ whole genome shotgun (WGS) entry which is preliminary data.</text>
</comment>
<dbReference type="Proteomes" id="UP000182152">
    <property type="component" value="Unassembled WGS sequence"/>
</dbReference>
<dbReference type="OrthoDB" id="9801454at2"/>
<dbReference type="InterPro" id="IPR008135">
    <property type="entry name" value="Competence-induced_CinA"/>
</dbReference>
<dbReference type="CDD" id="cd00885">
    <property type="entry name" value="cinA"/>
    <property type="match status" value="1"/>
</dbReference>
<dbReference type="InterPro" id="IPR050101">
    <property type="entry name" value="CinA"/>
</dbReference>
<dbReference type="PIRSF" id="PIRSF006728">
    <property type="entry name" value="CinA"/>
    <property type="match status" value="1"/>
</dbReference>
<feature type="domain" description="MoaB/Mog" evidence="2">
    <location>
        <begin position="4"/>
        <end position="171"/>
    </location>
</feature>
<dbReference type="STRING" id="150033.RV14_GL000969"/>